<evidence type="ECO:0000313" key="2">
    <source>
        <dbReference type="Proteomes" id="UP001281147"/>
    </source>
</evidence>
<organism evidence="1 2">
    <name type="scientific">Vermiconidia calcicola</name>
    <dbReference type="NCBI Taxonomy" id="1690605"/>
    <lineage>
        <taxon>Eukaryota</taxon>
        <taxon>Fungi</taxon>
        <taxon>Dikarya</taxon>
        <taxon>Ascomycota</taxon>
        <taxon>Pezizomycotina</taxon>
        <taxon>Dothideomycetes</taxon>
        <taxon>Dothideomycetidae</taxon>
        <taxon>Mycosphaerellales</taxon>
        <taxon>Extremaceae</taxon>
        <taxon>Vermiconidia</taxon>
    </lineage>
</organism>
<dbReference type="EMBL" id="JAUTXU010000038">
    <property type="protein sequence ID" value="KAK3717243.1"/>
    <property type="molecule type" value="Genomic_DNA"/>
</dbReference>
<comment type="caution">
    <text evidence="1">The sequence shown here is derived from an EMBL/GenBank/DDBJ whole genome shotgun (WGS) entry which is preliminary data.</text>
</comment>
<sequence length="192" mass="21207">MKLTASMRTTLFTLLTASNLVGALQSKPFRLVAVSDNERVNGTAFNACHEGAAIEGLCPGGKLNTASTYRLNNTRAEPNIGSLNYLLVGGDFKIWEPMSLYVEPSTNVAIPLFWPGTDVQSVAFDSDNKMYISSFVDDTTSPPTTNKENKLYRWYTCRTYYGYDYTTLAWAQGKAAPQNPSCEKVDVVRVFA</sequence>
<accession>A0ACC3NI00</accession>
<gene>
    <name evidence="1" type="ORF">LTR37_005952</name>
</gene>
<keyword evidence="2" id="KW-1185">Reference proteome</keyword>
<protein>
    <submittedName>
        <fullName evidence="1">Uncharacterized protein</fullName>
    </submittedName>
</protein>
<proteinExistence type="predicted"/>
<evidence type="ECO:0000313" key="1">
    <source>
        <dbReference type="EMBL" id="KAK3717243.1"/>
    </source>
</evidence>
<name>A0ACC3NI00_9PEZI</name>
<reference evidence="1" key="1">
    <citation type="submission" date="2023-07" db="EMBL/GenBank/DDBJ databases">
        <title>Black Yeasts Isolated from many extreme environments.</title>
        <authorList>
            <person name="Coleine C."/>
            <person name="Stajich J.E."/>
            <person name="Selbmann L."/>
        </authorList>
    </citation>
    <scope>NUCLEOTIDE SEQUENCE</scope>
    <source>
        <strain evidence="1">CCFEE 5714</strain>
    </source>
</reference>
<dbReference type="Proteomes" id="UP001281147">
    <property type="component" value="Unassembled WGS sequence"/>
</dbReference>